<dbReference type="InterPro" id="IPR043129">
    <property type="entry name" value="ATPase_NBD"/>
</dbReference>
<comment type="catalytic activity">
    <reaction evidence="6">
        <text>acetate + ATP = acetyl phosphate + ADP</text>
        <dbReference type="Rhea" id="RHEA:11352"/>
        <dbReference type="ChEBI" id="CHEBI:22191"/>
        <dbReference type="ChEBI" id="CHEBI:30089"/>
        <dbReference type="ChEBI" id="CHEBI:30616"/>
        <dbReference type="ChEBI" id="CHEBI:456216"/>
        <dbReference type="EC" id="2.7.2.1"/>
    </reaction>
</comment>
<dbReference type="NCBIfam" id="TIGR00016">
    <property type="entry name" value="ackA"/>
    <property type="match status" value="1"/>
</dbReference>
<dbReference type="GO" id="GO:0008776">
    <property type="term" value="F:acetate kinase activity"/>
    <property type="evidence" value="ECO:0007669"/>
    <property type="project" value="UniProtKB-UniRule"/>
</dbReference>
<dbReference type="PANTHER" id="PTHR21060">
    <property type="entry name" value="ACETATE KINASE"/>
    <property type="match status" value="1"/>
</dbReference>
<keyword evidence="6" id="KW-0460">Magnesium</keyword>
<organism evidence="8 9">
    <name type="scientific">Lactovum miscens</name>
    <dbReference type="NCBI Taxonomy" id="190387"/>
    <lineage>
        <taxon>Bacteria</taxon>
        <taxon>Bacillati</taxon>
        <taxon>Bacillota</taxon>
        <taxon>Bacilli</taxon>
        <taxon>Lactobacillales</taxon>
        <taxon>Streptococcaceae</taxon>
        <taxon>Lactovum</taxon>
    </lineage>
</organism>
<dbReference type="RefSeq" id="WP_183538284.1">
    <property type="nucleotide sequence ID" value="NZ_DASWOY010000024.1"/>
</dbReference>
<feature type="site" description="Transition state stabilizer" evidence="6">
    <location>
        <position position="239"/>
    </location>
</feature>
<evidence type="ECO:0000256" key="4">
    <source>
        <dbReference type="ARBA" id="ARBA00022777"/>
    </source>
</evidence>
<dbReference type="Gene3D" id="3.30.420.40">
    <property type="match status" value="2"/>
</dbReference>
<feature type="site" description="Transition state stabilizer" evidence="6">
    <location>
        <position position="178"/>
    </location>
</feature>
<comment type="function">
    <text evidence="6">Catalyzes the formation of acetyl phosphate from acetate and ATP. Can also catalyze the reverse reaction.</text>
</comment>
<keyword evidence="6" id="KW-0963">Cytoplasm</keyword>
<evidence type="ECO:0000313" key="9">
    <source>
        <dbReference type="Proteomes" id="UP000562464"/>
    </source>
</evidence>
<dbReference type="SUPFAM" id="SSF53067">
    <property type="entry name" value="Actin-like ATPase domain"/>
    <property type="match status" value="2"/>
</dbReference>
<dbReference type="InterPro" id="IPR023865">
    <property type="entry name" value="Aliphatic_acid_kinase_CS"/>
</dbReference>
<dbReference type="PIRSF" id="PIRSF000722">
    <property type="entry name" value="Acetate_prop_kin"/>
    <property type="match status" value="1"/>
</dbReference>
<name>A0A841C4S6_9LACT</name>
<comment type="caution">
    <text evidence="8">The sequence shown here is derived from an EMBL/GenBank/DDBJ whole genome shotgun (WGS) entry which is preliminary data.</text>
</comment>
<comment type="similarity">
    <text evidence="1 6 7">Belongs to the acetokinase family.</text>
</comment>
<dbReference type="EMBL" id="JACHHV010000001">
    <property type="protein sequence ID" value="MBB5887267.1"/>
    <property type="molecule type" value="Genomic_DNA"/>
</dbReference>
<proteinExistence type="inferred from homology"/>
<evidence type="ECO:0000256" key="7">
    <source>
        <dbReference type="RuleBase" id="RU003835"/>
    </source>
</evidence>
<feature type="active site" description="Proton donor/acceptor" evidence="6">
    <location>
        <position position="146"/>
    </location>
</feature>
<dbReference type="GO" id="GO:0005737">
    <property type="term" value="C:cytoplasm"/>
    <property type="evidence" value="ECO:0007669"/>
    <property type="project" value="UniProtKB-SubCell"/>
</dbReference>
<dbReference type="UniPathway" id="UPA00340">
    <property type="reaction ID" value="UER00458"/>
</dbReference>
<gene>
    <name evidence="6" type="primary">ackA</name>
    <name evidence="8" type="ORF">HNQ37_000135</name>
</gene>
<feature type="binding site" evidence="6">
    <location>
        <position position="89"/>
    </location>
    <ligand>
        <name>substrate</name>
    </ligand>
</feature>
<comment type="cofactor">
    <cofactor evidence="6">
        <name>Mg(2+)</name>
        <dbReference type="ChEBI" id="CHEBI:18420"/>
    </cofactor>
    <cofactor evidence="6">
        <name>Mn(2+)</name>
        <dbReference type="ChEBI" id="CHEBI:29035"/>
    </cofactor>
    <text evidence="6">Mg(2+). Can also accept Mn(2+).</text>
</comment>
<feature type="binding site" evidence="6">
    <location>
        <position position="8"/>
    </location>
    <ligand>
        <name>Mg(2+)</name>
        <dbReference type="ChEBI" id="CHEBI:18420"/>
    </ligand>
</feature>
<dbReference type="AlphaFoldDB" id="A0A841C4S6"/>
<evidence type="ECO:0000256" key="3">
    <source>
        <dbReference type="ARBA" id="ARBA00022741"/>
    </source>
</evidence>
<evidence type="ECO:0000256" key="6">
    <source>
        <dbReference type="HAMAP-Rule" id="MF_00020"/>
    </source>
</evidence>
<feature type="binding site" evidence="6">
    <location>
        <begin position="206"/>
        <end position="210"/>
    </location>
    <ligand>
        <name>ATP</name>
        <dbReference type="ChEBI" id="CHEBI:30616"/>
    </ligand>
</feature>
<dbReference type="Proteomes" id="UP000562464">
    <property type="component" value="Unassembled WGS sequence"/>
</dbReference>
<dbReference type="CDD" id="cd24010">
    <property type="entry name" value="ASKHA_NBD_AcK_PK"/>
    <property type="match status" value="1"/>
</dbReference>
<evidence type="ECO:0000256" key="5">
    <source>
        <dbReference type="ARBA" id="ARBA00022840"/>
    </source>
</evidence>
<keyword evidence="2 6" id="KW-0808">Transferase</keyword>
<dbReference type="GO" id="GO:0005524">
    <property type="term" value="F:ATP binding"/>
    <property type="evidence" value="ECO:0007669"/>
    <property type="project" value="UniProtKB-KW"/>
</dbReference>
<feature type="binding site" evidence="6">
    <location>
        <begin position="283"/>
        <end position="285"/>
    </location>
    <ligand>
        <name>ATP</name>
        <dbReference type="ChEBI" id="CHEBI:30616"/>
    </ligand>
</feature>
<dbReference type="InterPro" id="IPR004372">
    <property type="entry name" value="Ac/propionate_kinase"/>
</dbReference>
<keyword evidence="6" id="KW-0479">Metal-binding</keyword>
<keyword evidence="9" id="KW-1185">Reference proteome</keyword>
<dbReference type="PRINTS" id="PR00471">
    <property type="entry name" value="ACETATEKNASE"/>
</dbReference>
<feature type="binding site" evidence="6">
    <location>
        <position position="15"/>
    </location>
    <ligand>
        <name>ATP</name>
        <dbReference type="ChEBI" id="CHEBI:30616"/>
    </ligand>
</feature>
<dbReference type="PANTHER" id="PTHR21060:SF15">
    <property type="entry name" value="ACETATE KINASE-RELATED"/>
    <property type="match status" value="1"/>
</dbReference>
<comment type="subcellular location">
    <subcellularLocation>
        <location evidence="6">Cytoplasm</location>
    </subcellularLocation>
</comment>
<dbReference type="GO" id="GO:0006085">
    <property type="term" value="P:acetyl-CoA biosynthetic process"/>
    <property type="evidence" value="ECO:0007669"/>
    <property type="project" value="UniProtKB-UniRule"/>
</dbReference>
<feature type="binding site" evidence="6">
    <location>
        <begin position="331"/>
        <end position="335"/>
    </location>
    <ligand>
        <name>ATP</name>
        <dbReference type="ChEBI" id="CHEBI:30616"/>
    </ligand>
</feature>
<accession>A0A841C4S6</accession>
<dbReference type="GO" id="GO:0000287">
    <property type="term" value="F:magnesium ion binding"/>
    <property type="evidence" value="ECO:0007669"/>
    <property type="project" value="UniProtKB-UniRule"/>
</dbReference>
<comment type="subunit">
    <text evidence="6">Homodimer.</text>
</comment>
<keyword evidence="3 6" id="KW-0547">Nucleotide-binding</keyword>
<dbReference type="GO" id="GO:0006083">
    <property type="term" value="P:acetate metabolic process"/>
    <property type="evidence" value="ECO:0007669"/>
    <property type="project" value="TreeGrafter"/>
</dbReference>
<keyword evidence="4 6" id="KW-0418">Kinase</keyword>
<dbReference type="PROSITE" id="PS01075">
    <property type="entry name" value="ACETATE_KINASE_1"/>
    <property type="match status" value="1"/>
</dbReference>
<comment type="pathway">
    <text evidence="6">Metabolic intermediate biosynthesis; acetyl-CoA biosynthesis; acetyl-CoA from acetate: step 1/2.</text>
</comment>
<reference evidence="8 9" key="1">
    <citation type="submission" date="2020-08" db="EMBL/GenBank/DDBJ databases">
        <title>Genomic Encyclopedia of Type Strains, Phase IV (KMG-IV): sequencing the most valuable type-strain genomes for metagenomic binning, comparative biology and taxonomic classification.</title>
        <authorList>
            <person name="Goeker M."/>
        </authorList>
    </citation>
    <scope>NUCLEOTIDE SEQUENCE [LARGE SCALE GENOMIC DNA]</scope>
    <source>
        <strain evidence="8 9">DSM 14925</strain>
    </source>
</reference>
<protein>
    <recommendedName>
        <fullName evidence="6">Acetate kinase</fullName>
        <ecNumber evidence="6">2.7.2.1</ecNumber>
    </recommendedName>
    <alternativeName>
        <fullName evidence="6">Acetokinase</fullName>
    </alternativeName>
</protein>
<keyword evidence="5 6" id="KW-0067">ATP-binding</keyword>
<evidence type="ECO:0000256" key="2">
    <source>
        <dbReference type="ARBA" id="ARBA00022679"/>
    </source>
</evidence>
<dbReference type="EC" id="2.7.2.1" evidence="6"/>
<evidence type="ECO:0000256" key="1">
    <source>
        <dbReference type="ARBA" id="ARBA00008748"/>
    </source>
</evidence>
<sequence>MSKTLSVNAGSSSLKWQLFEMPEEKMLAKGIFERIGLEGSKSLVSFEGEKHEREIEIIDHRQSVLLLMDELIHFHLIQDFREITGIGHRVVAGGEYFKESVVLTKENLKNLKSISYLAPLHNPANILGIEAFQRLLPEALSVAVFDTAFHTTMPEEAFRYPIPTRYYEDFEVRKYGAHGTSHKYVAAEAAKVLGKPLEEINLITAHIGNGASVTAIEKGKSVDTSMGFTPLAGVMMGTRSGDMDASILPYLLKRDDSLENAQQLIDILNNESGILGVSELSSDMRDLEVAVSEGNEKAILAYKMFVNRLKKYIAEYFGILNGADALVFTAGIGENDTDVRRDIIKGLSWFGMELVPELNVRGANGIISTPDSKVKVLVIPTNEELMIARDVENFREAWFKQILEKG</sequence>
<evidence type="ECO:0000313" key="8">
    <source>
        <dbReference type="EMBL" id="MBB5887267.1"/>
    </source>
</evidence>
<feature type="binding site" evidence="6">
    <location>
        <position position="383"/>
    </location>
    <ligand>
        <name>Mg(2+)</name>
        <dbReference type="ChEBI" id="CHEBI:18420"/>
    </ligand>
</feature>
<dbReference type="InterPro" id="IPR000890">
    <property type="entry name" value="Aliphatic_acid_kin_short-chain"/>
</dbReference>
<dbReference type="Pfam" id="PF00871">
    <property type="entry name" value="Acetate_kinase"/>
    <property type="match status" value="1"/>
</dbReference>
<dbReference type="PROSITE" id="PS01076">
    <property type="entry name" value="ACETATE_KINASE_2"/>
    <property type="match status" value="1"/>
</dbReference>
<dbReference type="HAMAP" id="MF_00020">
    <property type="entry name" value="Acetate_kinase"/>
    <property type="match status" value="1"/>
</dbReference>